<keyword evidence="1" id="KW-0175">Coiled coil</keyword>
<dbReference type="InterPro" id="IPR018760">
    <property type="entry name" value="DUF2326"/>
</dbReference>
<feature type="coiled-coil region" evidence="1">
    <location>
        <begin position="325"/>
        <end position="382"/>
    </location>
</feature>
<accession>A0A7W7D7G0</accession>
<feature type="domain" description="DUF2326" evidence="2">
    <location>
        <begin position="429"/>
        <end position="563"/>
    </location>
</feature>
<evidence type="ECO:0000259" key="2">
    <source>
        <dbReference type="Pfam" id="PF10088"/>
    </source>
</evidence>
<dbReference type="Pfam" id="PF10088">
    <property type="entry name" value="DUF2326"/>
    <property type="match status" value="1"/>
</dbReference>
<proteinExistence type="predicted"/>
<protein>
    <submittedName>
        <fullName evidence="3">Uncharacterized protein YydD (DUF2326 family)</fullName>
    </submittedName>
</protein>
<evidence type="ECO:0000313" key="3">
    <source>
        <dbReference type="EMBL" id="MBB4701622.1"/>
    </source>
</evidence>
<dbReference type="AlphaFoldDB" id="A0A7W7D7G0"/>
<gene>
    <name evidence="3" type="ORF">BJ982_003166</name>
</gene>
<dbReference type="Proteomes" id="UP000542210">
    <property type="component" value="Unassembled WGS sequence"/>
</dbReference>
<dbReference type="EMBL" id="JACHND010000001">
    <property type="protein sequence ID" value="MBB4701622.1"/>
    <property type="molecule type" value="Genomic_DNA"/>
</dbReference>
<keyword evidence="4" id="KW-1185">Reference proteome</keyword>
<dbReference type="RefSeq" id="WP_184880817.1">
    <property type="nucleotide sequence ID" value="NZ_BOOV01000016.1"/>
</dbReference>
<reference evidence="3 4" key="1">
    <citation type="submission" date="2020-08" db="EMBL/GenBank/DDBJ databases">
        <title>Sequencing the genomes of 1000 actinobacteria strains.</title>
        <authorList>
            <person name="Klenk H.-P."/>
        </authorList>
    </citation>
    <scope>NUCLEOTIDE SEQUENCE [LARGE SCALE GENOMIC DNA]</scope>
    <source>
        <strain evidence="3 4">DSM 45784</strain>
    </source>
</reference>
<name>A0A7W7D7G0_9ACTN</name>
<evidence type="ECO:0000313" key="4">
    <source>
        <dbReference type="Proteomes" id="UP000542210"/>
    </source>
</evidence>
<organism evidence="3 4">
    <name type="scientific">Sphaerisporangium siamense</name>
    <dbReference type="NCBI Taxonomy" id="795645"/>
    <lineage>
        <taxon>Bacteria</taxon>
        <taxon>Bacillati</taxon>
        <taxon>Actinomycetota</taxon>
        <taxon>Actinomycetes</taxon>
        <taxon>Streptosporangiales</taxon>
        <taxon>Streptosporangiaceae</taxon>
        <taxon>Sphaerisporangium</taxon>
    </lineage>
</organism>
<evidence type="ECO:0000256" key="1">
    <source>
        <dbReference type="SAM" id="Coils"/>
    </source>
</evidence>
<sequence>MLHELKSDLPEFKEADFRDGLNIAVARRSRTAGRDDRNPVGKTSFVRVLDFLLGADVRPGHPLRRAELAHAEFGLTLDLFGQPRTITRSAGNLASAQVNEVAMRLQKFRGYLGKGLFGLTGGGGEPSFRSLAAYYLRDVAAGGFSSPTETHRKQRVIDTQPMLAHLFALDVGLVTKVREVSETGRDLRELRKIAKESVMGMALGRGDDLDAQIRALQSRREALAGEMVDFRVAGRYAWHRERADELSRRIREINDHLVVTERGVKDVEAAISRDEDVLPGHDYLRQVFDELAFVLPGQVTRRFEEVEAFHRSVVANRRGYLEAERVRLLGEISRERAELADLDRERAGLMRLLAADGAFETYAELQRQLAVLDGRLSELAERRSIVERWGNSSRHLQMRSAELELQINADLHDRRDHVREVSRMFATFARRLYGEARPAALTIEAGRSGYKFTPAIGGNVTSGVRCMALFCFDLCMAVTAKRAGHGPDFLVHDSHVFEHVDIGQVAAALALAAEVCAAERLQYVTTLNSDRLEDALRIRPGLDHHLCAEMTEARDDGGLFGVRY</sequence>
<comment type="caution">
    <text evidence="3">The sequence shown here is derived from an EMBL/GenBank/DDBJ whole genome shotgun (WGS) entry which is preliminary data.</text>
</comment>